<dbReference type="AlphaFoldDB" id="A0A6C0BI70"/>
<proteinExistence type="predicted"/>
<evidence type="ECO:0000313" key="1">
    <source>
        <dbReference type="EMBL" id="QHS91800.1"/>
    </source>
</evidence>
<accession>A0A6C0BI70</accession>
<dbReference type="EMBL" id="MN739164">
    <property type="protein sequence ID" value="QHS91800.1"/>
    <property type="molecule type" value="Genomic_DNA"/>
</dbReference>
<organism evidence="1">
    <name type="scientific">viral metagenome</name>
    <dbReference type="NCBI Taxonomy" id="1070528"/>
    <lineage>
        <taxon>unclassified sequences</taxon>
        <taxon>metagenomes</taxon>
        <taxon>organismal metagenomes</taxon>
    </lineage>
</organism>
<name>A0A6C0BI70_9ZZZZ</name>
<reference evidence="1" key="1">
    <citation type="journal article" date="2020" name="Nature">
        <title>Giant virus diversity and host interactions through global metagenomics.</title>
        <authorList>
            <person name="Schulz F."/>
            <person name="Roux S."/>
            <person name="Paez-Espino D."/>
            <person name="Jungbluth S."/>
            <person name="Walsh D.A."/>
            <person name="Denef V.J."/>
            <person name="McMahon K.D."/>
            <person name="Konstantinidis K.T."/>
            <person name="Eloe-Fadrosh E.A."/>
            <person name="Kyrpides N.C."/>
            <person name="Woyke T."/>
        </authorList>
    </citation>
    <scope>NUCLEOTIDE SEQUENCE</scope>
    <source>
        <strain evidence="1">GVMAG-M-3300013006-15</strain>
    </source>
</reference>
<protein>
    <submittedName>
        <fullName evidence="1">Uncharacterized protein</fullName>
    </submittedName>
</protein>
<sequence>MECRMSDIKMLSNEKRQQYEDEIKYITKKIRHQITPNTKKDWESLLIYRKMILARDNLYLIMNSSGLKDEMYKKELDTYLNLISQYEKTPRRIEYQKKQTAIELNKFCTSVKIDSNIVSCDWLPYEETESVTLVPLVPPPVNHINWSLPQPDDLDDLYA</sequence>